<reference evidence="3" key="1">
    <citation type="journal article" date="2019" name="Int. J. Syst. Evol. Microbiol.">
        <title>The Global Catalogue of Microorganisms (GCM) 10K type strain sequencing project: providing services to taxonomists for standard genome sequencing and annotation.</title>
        <authorList>
            <consortium name="The Broad Institute Genomics Platform"/>
            <consortium name="The Broad Institute Genome Sequencing Center for Infectious Disease"/>
            <person name="Wu L."/>
            <person name="Ma J."/>
        </authorList>
    </citation>
    <scope>NUCLEOTIDE SEQUENCE [LARGE SCALE GENOMIC DNA]</scope>
    <source>
        <strain evidence="3">JCM 14370</strain>
    </source>
</reference>
<dbReference type="Proteomes" id="UP000632222">
    <property type="component" value="Unassembled WGS sequence"/>
</dbReference>
<feature type="region of interest" description="Disordered" evidence="1">
    <location>
        <begin position="60"/>
        <end position="79"/>
    </location>
</feature>
<feature type="region of interest" description="Disordered" evidence="1">
    <location>
        <begin position="1"/>
        <end position="53"/>
    </location>
</feature>
<sequence length="79" mass="8434">MLLPQILAWLPPEQKEKPPAELAGGQGGGMAGLPEDSPELANNSHHEHKSTVAQIREMLRAAGLESVHDENSDGSRMGL</sequence>
<comment type="caution">
    <text evidence="2">The sequence shown here is derived from an EMBL/GenBank/DDBJ whole genome shotgun (WGS) entry which is preliminary data.</text>
</comment>
<dbReference type="EMBL" id="BMOD01000022">
    <property type="protein sequence ID" value="GGJ50742.1"/>
    <property type="molecule type" value="Genomic_DNA"/>
</dbReference>
<accession>A0ABQ2D9K5</accession>
<evidence type="ECO:0000256" key="1">
    <source>
        <dbReference type="SAM" id="MobiDB-lite"/>
    </source>
</evidence>
<keyword evidence="3" id="KW-1185">Reference proteome</keyword>
<evidence type="ECO:0000313" key="2">
    <source>
        <dbReference type="EMBL" id="GGJ50742.1"/>
    </source>
</evidence>
<protein>
    <submittedName>
        <fullName evidence="2">Uncharacterized protein</fullName>
    </submittedName>
</protein>
<evidence type="ECO:0000313" key="3">
    <source>
        <dbReference type="Proteomes" id="UP000632222"/>
    </source>
</evidence>
<name>A0ABQ2D9K5_9DEIO</name>
<proteinExistence type="predicted"/>
<gene>
    <name evidence="2" type="ORF">GCM10008938_40910</name>
</gene>
<organism evidence="2 3">
    <name type="scientific">Deinococcus roseus</name>
    <dbReference type="NCBI Taxonomy" id="392414"/>
    <lineage>
        <taxon>Bacteria</taxon>
        <taxon>Thermotogati</taxon>
        <taxon>Deinococcota</taxon>
        <taxon>Deinococci</taxon>
        <taxon>Deinococcales</taxon>
        <taxon>Deinococcaceae</taxon>
        <taxon>Deinococcus</taxon>
    </lineage>
</organism>